<evidence type="ECO:0000313" key="2">
    <source>
        <dbReference type="EMBL" id="CUG80161.1"/>
    </source>
</evidence>
<evidence type="ECO:0000313" key="3">
    <source>
        <dbReference type="Proteomes" id="UP000051952"/>
    </source>
</evidence>
<proteinExistence type="predicted"/>
<feature type="compositionally biased region" description="Low complexity" evidence="1">
    <location>
        <begin position="549"/>
        <end position="566"/>
    </location>
</feature>
<dbReference type="EMBL" id="CYKH01001046">
    <property type="protein sequence ID" value="CUG80161.1"/>
    <property type="molecule type" value="Genomic_DNA"/>
</dbReference>
<dbReference type="Proteomes" id="UP000051952">
    <property type="component" value="Unassembled WGS sequence"/>
</dbReference>
<feature type="compositionally biased region" description="Polar residues" evidence="1">
    <location>
        <begin position="332"/>
        <end position="343"/>
    </location>
</feature>
<feature type="region of interest" description="Disordered" evidence="1">
    <location>
        <begin position="473"/>
        <end position="500"/>
    </location>
</feature>
<reference evidence="3" key="1">
    <citation type="submission" date="2015-09" db="EMBL/GenBank/DDBJ databases">
        <authorList>
            <consortium name="Pathogen Informatics"/>
        </authorList>
    </citation>
    <scope>NUCLEOTIDE SEQUENCE [LARGE SCALE GENOMIC DNA]</scope>
    <source>
        <strain evidence="3">Lake Konstanz</strain>
    </source>
</reference>
<feature type="region of interest" description="Disordered" evidence="1">
    <location>
        <begin position="371"/>
        <end position="414"/>
    </location>
</feature>
<keyword evidence="3" id="KW-1185">Reference proteome</keyword>
<name>A0A0S4J4R7_BODSA</name>
<dbReference type="AlphaFoldDB" id="A0A0S4J4R7"/>
<organism evidence="2 3">
    <name type="scientific">Bodo saltans</name>
    <name type="common">Flagellated protozoan</name>
    <dbReference type="NCBI Taxonomy" id="75058"/>
    <lineage>
        <taxon>Eukaryota</taxon>
        <taxon>Discoba</taxon>
        <taxon>Euglenozoa</taxon>
        <taxon>Kinetoplastea</taxon>
        <taxon>Metakinetoplastina</taxon>
        <taxon>Eubodonida</taxon>
        <taxon>Bodonidae</taxon>
        <taxon>Bodo</taxon>
    </lineage>
</organism>
<protein>
    <submittedName>
        <fullName evidence="2">Uncharacterized protein</fullName>
    </submittedName>
</protein>
<feature type="region of interest" description="Disordered" evidence="1">
    <location>
        <begin position="544"/>
        <end position="628"/>
    </location>
</feature>
<gene>
    <name evidence="2" type="ORF">BSAL_86335</name>
</gene>
<feature type="compositionally biased region" description="Polar residues" evidence="1">
    <location>
        <begin position="110"/>
        <end position="125"/>
    </location>
</feature>
<feature type="region of interest" description="Disordered" evidence="1">
    <location>
        <begin position="67"/>
        <end position="125"/>
    </location>
</feature>
<feature type="compositionally biased region" description="Low complexity" evidence="1">
    <location>
        <begin position="477"/>
        <end position="487"/>
    </location>
</feature>
<accession>A0A0S4J4R7</accession>
<feature type="compositionally biased region" description="Polar residues" evidence="1">
    <location>
        <begin position="371"/>
        <end position="397"/>
    </location>
</feature>
<feature type="region of interest" description="Disordered" evidence="1">
    <location>
        <begin position="243"/>
        <end position="264"/>
    </location>
</feature>
<dbReference type="VEuPathDB" id="TriTrypDB:BSAL_86335"/>
<sequence>MFPEAYELTGSQQKHQIAEDDLRHAERYRALAVEVLAMDLSGGDDSNRRDEGNESFAAELARTFNEANERADEEQRLRGAESAAQWGDLPTGSDFSSDGSDDDIGDGTLRSATSHNPLKSFSGGSAMQQQHVCPSTFVVVEMAEMVGDRSPWLLQLLGRHGGIWGYLEGTKPNIGTMVVSNTSSSLNRAGARPSIAHLRALGSVLSLSMRTGTGARASIASPLGASAHDNFVLGGTTARRSRATSAVSTVDASPHREGTRMRSKSKVDILTVAAYKPENPHSYNVRLPDIIEHPVHSARAEATQREFLMASAVVGRMQRSPTVFFAFGQGGRTPQESSLSVPGTRNVKPHPAGNRDLFDADVIAKVLQQSGGSSSDLVAQRNQSARSHTPSATSNSQRSRKGADGAGPGQDDVADINYFHEDWELMMSGQGVYNDGSPKMLRLDVARKRKQQQAAAAAAAAAAKIPTPPAKVARPVLSASSSRRLSSTLDDETPPVVAPSTARRATIVAPPMSAPMSTPFLDSVRAYLGRASVRLEVGTRKAVEELERPLTPTSASTATPSLSDASPQPPREPNNEAKLLVARRPKSGMPSSSTTGTRCALLIPPSKSTAMTVPKSPRATSARTRQHS</sequence>
<evidence type="ECO:0000256" key="1">
    <source>
        <dbReference type="SAM" id="MobiDB-lite"/>
    </source>
</evidence>
<feature type="compositionally biased region" description="Polar residues" evidence="1">
    <location>
        <begin position="618"/>
        <end position="628"/>
    </location>
</feature>
<feature type="compositionally biased region" description="Basic and acidic residues" evidence="1">
    <location>
        <begin position="67"/>
        <end position="79"/>
    </location>
</feature>
<feature type="region of interest" description="Disordered" evidence="1">
    <location>
        <begin position="327"/>
        <end position="355"/>
    </location>
</feature>